<reference evidence="1" key="1">
    <citation type="submission" date="2011-08" db="EMBL/GenBank/DDBJ databases">
        <authorList>
            <consortium name="The Broad Institute Genome Sequencing Platform"/>
            <person name="Earl A."/>
            <person name="Ward D."/>
            <person name="Feldgarden M."/>
            <person name="Gevers D."/>
            <person name="Sizova M."/>
            <person name="Hazen A."/>
            <person name="Epstein S."/>
            <person name="Young S.K."/>
            <person name="Zeng Q."/>
            <person name="Gargeya S."/>
            <person name="Fitzgerald M."/>
            <person name="Haas B."/>
            <person name="Abouelleil A."/>
            <person name="Alvarado L."/>
            <person name="Arachchi H.M."/>
            <person name="Berlin A."/>
            <person name="Brown A."/>
            <person name="Chapman S.B."/>
            <person name="Chen Z."/>
            <person name="Dunbar C."/>
            <person name="Freedman E."/>
            <person name="Gearin G."/>
            <person name="Gellesch M."/>
            <person name="Goldberg J."/>
            <person name="Griggs A."/>
            <person name="Gujja S."/>
            <person name="Heiman D."/>
            <person name="Howarth C."/>
            <person name="Larson L."/>
            <person name="Lui A."/>
            <person name="MacDonald P.J.P."/>
            <person name="Montmayeur A."/>
            <person name="Murphy C."/>
            <person name="Neiman D."/>
            <person name="Pearson M."/>
            <person name="Priest M."/>
            <person name="Roberts A."/>
            <person name="Saif S."/>
            <person name="Shea T."/>
            <person name="Shenoy N."/>
            <person name="Sisk P."/>
            <person name="Stolte C."/>
            <person name="Sykes S."/>
            <person name="Wortman J."/>
            <person name="Nusbaum C."/>
            <person name="Birren B."/>
        </authorList>
    </citation>
    <scope>NUCLEOTIDE SEQUENCE</scope>
    <source>
        <strain evidence="1">ACB1</strain>
    </source>
</reference>
<evidence type="ECO:0000313" key="1">
    <source>
        <dbReference type="EMBL" id="EHL11895.1"/>
    </source>
</evidence>
<dbReference type="AlphaFoldDB" id="G9WMZ2"/>
<sequence length="315" mass="36753">MKDFLEKRLGIEIMLEDINFEDRLPLLYISLYTFKLVQTYGAEWIIIIPKEQVHLSKLRKQHKQIEKILNLHCAFYLRAGNLYSINTMISEGIPFFIENREIYLPFLGILLQANSEREIKPIQRLSYLCQKLILTAIYEDWNEINVSKTAEKLEITKMSASRCFDEIEFLEMPILGLKGRSRVINIPEDKKALWEDLKNFMRTPVISTFYFADDLQLPIKGGMSALAEYSNIEDNAYPSYIVAKKDMNRLGIKNRPISGKIDMPGSMVQELGYMLFYKAGNIMDPLSLQLSLSEEEKEDYRIGKAVKEMLEEYVW</sequence>
<evidence type="ECO:0000313" key="2">
    <source>
        <dbReference type="Proteomes" id="UP000018461"/>
    </source>
</evidence>
<dbReference type="EMBL" id="AFZC02000003">
    <property type="protein sequence ID" value="EHL11895.1"/>
    <property type="molecule type" value="Genomic_DNA"/>
</dbReference>
<comment type="caution">
    <text evidence="1">The sequence shown here is derived from an EMBL/GenBank/DDBJ whole genome shotgun (WGS) entry which is preliminary data.</text>
</comment>
<name>G9WMZ2_9FIRM</name>
<gene>
    <name evidence="1" type="ORF">HMPREF9625_00725</name>
</gene>
<protein>
    <submittedName>
        <fullName evidence="1">Uncharacterized protein</fullName>
    </submittedName>
</protein>
<dbReference type="Proteomes" id="UP000018461">
    <property type="component" value="Unassembled WGS sequence"/>
</dbReference>
<keyword evidence="2" id="KW-1185">Reference proteome</keyword>
<dbReference type="HOGENOM" id="CLU_070332_0_0_9"/>
<dbReference type="RefSeq" id="WP_009534585.1">
    <property type="nucleotide sequence ID" value="NZ_KE148312.1"/>
</dbReference>
<organism evidence="1 2">
    <name type="scientific">Oribacterium parvum ACB1</name>
    <dbReference type="NCBI Taxonomy" id="796943"/>
    <lineage>
        <taxon>Bacteria</taxon>
        <taxon>Bacillati</taxon>
        <taxon>Bacillota</taxon>
        <taxon>Clostridia</taxon>
        <taxon>Lachnospirales</taxon>
        <taxon>Lachnospiraceae</taxon>
        <taxon>Oribacterium</taxon>
    </lineage>
</organism>
<reference evidence="1" key="2">
    <citation type="submission" date="2013-03" db="EMBL/GenBank/DDBJ databases">
        <title>The Genome Sequence of Oribacterium sp. ACB1.</title>
        <authorList>
            <consortium name="The Broad Institute Genomics Platform"/>
            <consortium name="The Broad Institute Genome Sequencing Center for Infectious Disease"/>
            <person name="Earl A."/>
            <person name="Ward D."/>
            <person name="Feldgarden M."/>
            <person name="Gevers D."/>
            <person name="Sizova M."/>
            <person name="Hazen A."/>
            <person name="Epstein S."/>
            <person name="Walker B."/>
            <person name="Young S."/>
            <person name="Zeng Q."/>
            <person name="Gargeya S."/>
            <person name="Fitzgerald M."/>
            <person name="Haas B."/>
            <person name="Abouelleil A."/>
            <person name="Allen A.W."/>
            <person name="Alvarado L."/>
            <person name="Arachchi H.M."/>
            <person name="Berlin A.M."/>
            <person name="Chapman S.B."/>
            <person name="Gainer-Dewar J."/>
            <person name="Goldberg J."/>
            <person name="Griggs A."/>
            <person name="Gujja S."/>
            <person name="Hansen M."/>
            <person name="Howarth C."/>
            <person name="Imamovic A."/>
            <person name="Ireland A."/>
            <person name="Larimer J."/>
            <person name="McCowan C."/>
            <person name="Murphy C."/>
            <person name="Pearson M."/>
            <person name="Poon T.W."/>
            <person name="Priest M."/>
            <person name="Roberts A."/>
            <person name="Saif S."/>
            <person name="Shea T."/>
            <person name="Sisk P."/>
            <person name="Sykes S."/>
            <person name="Wortman J."/>
            <person name="Nusbaum C."/>
            <person name="Birren B."/>
        </authorList>
    </citation>
    <scope>NUCLEOTIDE SEQUENCE [LARGE SCALE GENOMIC DNA]</scope>
    <source>
        <strain evidence="1">ACB1</strain>
    </source>
</reference>
<dbReference type="STRING" id="796943.HMPREF9625_00725"/>
<accession>G9WMZ2</accession>
<proteinExistence type="predicted"/>
<dbReference type="PATRIC" id="fig|796943.3.peg.1125"/>